<dbReference type="Proteomes" id="UP001163603">
    <property type="component" value="Chromosome 13"/>
</dbReference>
<reference evidence="2" key="1">
    <citation type="journal article" date="2023" name="G3 (Bethesda)">
        <title>Genome assembly and association tests identify interacting loci associated with vigor, precocity, and sex in interspecific pistachio rootstocks.</title>
        <authorList>
            <person name="Palmer W."/>
            <person name="Jacygrad E."/>
            <person name="Sagayaradj S."/>
            <person name="Cavanaugh K."/>
            <person name="Han R."/>
            <person name="Bertier L."/>
            <person name="Beede B."/>
            <person name="Kafkas S."/>
            <person name="Golino D."/>
            <person name="Preece J."/>
            <person name="Michelmore R."/>
        </authorList>
    </citation>
    <scope>NUCLEOTIDE SEQUENCE [LARGE SCALE GENOMIC DNA]</scope>
</reference>
<evidence type="ECO:0000313" key="2">
    <source>
        <dbReference type="Proteomes" id="UP001163603"/>
    </source>
</evidence>
<protein>
    <submittedName>
        <fullName evidence="1">Uncharacterized protein</fullName>
    </submittedName>
</protein>
<gene>
    <name evidence="1" type="ORF">Pint_21510</name>
</gene>
<keyword evidence="2" id="KW-1185">Reference proteome</keyword>
<dbReference type="EMBL" id="CM047748">
    <property type="protein sequence ID" value="KAJ0014085.1"/>
    <property type="molecule type" value="Genomic_DNA"/>
</dbReference>
<name>A0ACC0XAN6_9ROSI</name>
<sequence length="445" mass="51122">MIVQSYGKDSHLKNFKSFSYTKSVMAINTQHNHVMRLSSCSRICSQRSTKLVPNDADYASSRLEVKNQRRICLGSRRQDRAKQRFSKDHELQIHWMTPEYIYPERNLTMLFWSRVKATGGHNVISGIFSEDLYHEVPVLKCVWVKCFLLIWERYNKDHEVQIHGNAPQYFNPYSNQLYSAAQTKGSSPLYHRENLAYFFSDYPVTFSSRIKSIPNHMCPNVLSFASVFFKGDRGSFLQRLPVGQVCSPENASLYKPRRSAYSSNDYMMMEVSKKEEAGIVPHPDVDTYMKVYLAYLSSNFCKRTKNNPSNRSCSKGPWIDVYADTMVGDDMRRGISRGQNRRLTTGEMVVVPTKALFMDEISNCLDSSTAYQIVACLQQLVHVTDATLLISLLQPAPETFELFDDIILMAEGKVVYQGSHDQDVEFFKDCGFRCPQRKGVADFLQ</sequence>
<evidence type="ECO:0000313" key="1">
    <source>
        <dbReference type="EMBL" id="KAJ0014085.1"/>
    </source>
</evidence>
<proteinExistence type="predicted"/>
<accession>A0ACC0XAN6</accession>
<comment type="caution">
    <text evidence="1">The sequence shown here is derived from an EMBL/GenBank/DDBJ whole genome shotgun (WGS) entry which is preliminary data.</text>
</comment>
<organism evidence="1 2">
    <name type="scientific">Pistacia integerrima</name>
    <dbReference type="NCBI Taxonomy" id="434235"/>
    <lineage>
        <taxon>Eukaryota</taxon>
        <taxon>Viridiplantae</taxon>
        <taxon>Streptophyta</taxon>
        <taxon>Embryophyta</taxon>
        <taxon>Tracheophyta</taxon>
        <taxon>Spermatophyta</taxon>
        <taxon>Magnoliopsida</taxon>
        <taxon>eudicotyledons</taxon>
        <taxon>Gunneridae</taxon>
        <taxon>Pentapetalae</taxon>
        <taxon>rosids</taxon>
        <taxon>malvids</taxon>
        <taxon>Sapindales</taxon>
        <taxon>Anacardiaceae</taxon>
        <taxon>Pistacia</taxon>
    </lineage>
</organism>